<keyword evidence="11" id="KW-1185">Reference proteome</keyword>
<evidence type="ECO:0000256" key="5">
    <source>
        <dbReference type="ARBA" id="ARBA00022970"/>
    </source>
</evidence>
<keyword evidence="6 9" id="KW-1133">Transmembrane helix</keyword>
<keyword evidence="7 9" id="KW-0472">Membrane</keyword>
<dbReference type="RefSeq" id="WP_203860953.1">
    <property type="nucleotide sequence ID" value="NZ_BAAAZQ010000014.1"/>
</dbReference>
<gene>
    <name evidence="10" type="ORF">Pma05_61660</name>
</gene>
<accession>A0ABQ4EY65</accession>
<dbReference type="PANTHER" id="PTHR11795">
    <property type="entry name" value="BRANCHED-CHAIN AMINO ACID TRANSPORT SYSTEM PERMEASE PROTEIN LIVH"/>
    <property type="match status" value="1"/>
</dbReference>
<keyword evidence="5" id="KW-0029">Amino-acid transport</keyword>
<feature type="transmembrane region" description="Helical" evidence="9">
    <location>
        <begin position="225"/>
        <end position="254"/>
    </location>
</feature>
<organism evidence="10 11">
    <name type="scientific">Plantactinospora mayteni</name>
    <dbReference type="NCBI Taxonomy" id="566021"/>
    <lineage>
        <taxon>Bacteria</taxon>
        <taxon>Bacillati</taxon>
        <taxon>Actinomycetota</taxon>
        <taxon>Actinomycetes</taxon>
        <taxon>Micromonosporales</taxon>
        <taxon>Micromonosporaceae</taxon>
        <taxon>Plantactinospora</taxon>
    </lineage>
</organism>
<feature type="transmembrane region" description="Helical" evidence="9">
    <location>
        <begin position="30"/>
        <end position="50"/>
    </location>
</feature>
<name>A0ABQ4EY65_9ACTN</name>
<evidence type="ECO:0000313" key="10">
    <source>
        <dbReference type="EMBL" id="GIG99593.1"/>
    </source>
</evidence>
<proteinExistence type="inferred from homology"/>
<evidence type="ECO:0000256" key="8">
    <source>
        <dbReference type="ARBA" id="ARBA00037998"/>
    </source>
</evidence>
<dbReference type="Proteomes" id="UP000621500">
    <property type="component" value="Unassembled WGS sequence"/>
</dbReference>
<keyword evidence="3" id="KW-1003">Cell membrane</keyword>
<dbReference type="EMBL" id="BONX01000045">
    <property type="protein sequence ID" value="GIG99593.1"/>
    <property type="molecule type" value="Genomic_DNA"/>
</dbReference>
<feature type="transmembrane region" description="Helical" evidence="9">
    <location>
        <begin position="6"/>
        <end position="23"/>
    </location>
</feature>
<dbReference type="InterPro" id="IPR001851">
    <property type="entry name" value="ABC_transp_permease"/>
</dbReference>
<protein>
    <submittedName>
        <fullName evidence="10">Branched-chain amino acid ABC transporter permease</fullName>
    </submittedName>
</protein>
<evidence type="ECO:0000256" key="2">
    <source>
        <dbReference type="ARBA" id="ARBA00022448"/>
    </source>
</evidence>
<dbReference type="PANTHER" id="PTHR11795:SF445">
    <property type="entry name" value="AMINO ACID ABC TRANSPORTER PERMEASE PROTEIN"/>
    <property type="match status" value="1"/>
</dbReference>
<evidence type="ECO:0000256" key="9">
    <source>
        <dbReference type="SAM" id="Phobius"/>
    </source>
</evidence>
<reference evidence="10 11" key="1">
    <citation type="submission" date="2021-01" db="EMBL/GenBank/DDBJ databases">
        <title>Whole genome shotgun sequence of Plantactinospora mayteni NBRC 109088.</title>
        <authorList>
            <person name="Komaki H."/>
            <person name="Tamura T."/>
        </authorList>
    </citation>
    <scope>NUCLEOTIDE SEQUENCE [LARGE SCALE GENOMIC DNA]</scope>
    <source>
        <strain evidence="10 11">NBRC 109088</strain>
    </source>
</reference>
<keyword evidence="2" id="KW-0813">Transport</keyword>
<dbReference type="CDD" id="cd06582">
    <property type="entry name" value="TM_PBP1_LivH_like"/>
    <property type="match status" value="1"/>
</dbReference>
<dbReference type="Pfam" id="PF02653">
    <property type="entry name" value="BPD_transp_2"/>
    <property type="match status" value="1"/>
</dbReference>
<feature type="transmembrane region" description="Helical" evidence="9">
    <location>
        <begin position="92"/>
        <end position="111"/>
    </location>
</feature>
<feature type="transmembrane region" description="Helical" evidence="9">
    <location>
        <begin position="266"/>
        <end position="285"/>
    </location>
</feature>
<comment type="caution">
    <text evidence="10">The sequence shown here is derived from an EMBL/GenBank/DDBJ whole genome shotgun (WGS) entry which is preliminary data.</text>
</comment>
<evidence type="ECO:0000256" key="1">
    <source>
        <dbReference type="ARBA" id="ARBA00004651"/>
    </source>
</evidence>
<evidence type="ECO:0000256" key="4">
    <source>
        <dbReference type="ARBA" id="ARBA00022692"/>
    </source>
</evidence>
<evidence type="ECO:0000256" key="3">
    <source>
        <dbReference type="ARBA" id="ARBA00022475"/>
    </source>
</evidence>
<evidence type="ECO:0000256" key="6">
    <source>
        <dbReference type="ARBA" id="ARBA00022989"/>
    </source>
</evidence>
<feature type="transmembrane region" description="Helical" evidence="9">
    <location>
        <begin position="193"/>
        <end position="219"/>
    </location>
</feature>
<evidence type="ECO:0000313" key="11">
    <source>
        <dbReference type="Proteomes" id="UP000621500"/>
    </source>
</evidence>
<comment type="subcellular location">
    <subcellularLocation>
        <location evidence="1">Cell membrane</location>
        <topology evidence="1">Multi-pass membrane protein</topology>
    </subcellularLocation>
</comment>
<keyword evidence="4 9" id="KW-0812">Transmembrane</keyword>
<feature type="transmembrane region" description="Helical" evidence="9">
    <location>
        <begin position="143"/>
        <end position="162"/>
    </location>
</feature>
<comment type="similarity">
    <text evidence="8">Belongs to the binding-protein-dependent transport system permease family. LivHM subfamily.</text>
</comment>
<feature type="transmembrane region" description="Helical" evidence="9">
    <location>
        <begin position="56"/>
        <end position="80"/>
    </location>
</feature>
<dbReference type="InterPro" id="IPR052157">
    <property type="entry name" value="BCAA_transport_permease"/>
</dbReference>
<sequence>MQDLLSVVTLGSIYLLFALGMSLTWGTIDILNFGHGAIFMFSSFTAYLVLQQTELGLPLIVLLGLVVGALMSLLIQVLAFEQIIKRAKDKRTAEMQILIGGIGVAIIPLAIAQHHTKSNPFGFSSSTFTVDTWTMGDLRITNIAALSIVVALVLWVAAAVWLRRSRQGLALRSIGVDAETAALMGIDRRKMALVTMAVSGGMAGLSGVLFTFGLGAITAESGDTLLVKAFACIILGGVGSMLGVAFGAFFLAAAETVVLTQTSGSWVEAVSFGLIFLVLLFRPSGVFGRADVRRT</sequence>
<evidence type="ECO:0000256" key="7">
    <source>
        <dbReference type="ARBA" id="ARBA00023136"/>
    </source>
</evidence>